<dbReference type="EMBL" id="MU003697">
    <property type="protein sequence ID" value="KAF2812215.1"/>
    <property type="molecule type" value="Genomic_DNA"/>
</dbReference>
<dbReference type="OrthoDB" id="10525693at2759"/>
<dbReference type="GeneID" id="54462797"/>
<name>A0A6A6YW52_9PEZI</name>
<evidence type="ECO:0000256" key="1">
    <source>
        <dbReference type="SAM" id="MobiDB-lite"/>
    </source>
</evidence>
<evidence type="ECO:0000313" key="2">
    <source>
        <dbReference type="EMBL" id="KAF2812215.1"/>
    </source>
</evidence>
<keyword evidence="3" id="KW-1185">Reference proteome</keyword>
<dbReference type="AlphaFoldDB" id="A0A6A6YW52"/>
<accession>A0A6A6YW52</accession>
<feature type="region of interest" description="Disordered" evidence="1">
    <location>
        <begin position="324"/>
        <end position="354"/>
    </location>
</feature>
<reference evidence="4" key="2">
    <citation type="submission" date="2020-04" db="EMBL/GenBank/DDBJ databases">
        <authorList>
            <consortium name="NCBI Genome Project"/>
        </authorList>
    </citation>
    <scope>NUCLEOTIDE SEQUENCE</scope>
    <source>
        <strain evidence="4">CBS 304.34</strain>
    </source>
</reference>
<evidence type="ECO:0000313" key="4">
    <source>
        <dbReference type="RefSeq" id="XP_033579179.1"/>
    </source>
</evidence>
<protein>
    <submittedName>
        <fullName evidence="2 4">Uncharacterized protein</fullName>
    </submittedName>
</protein>
<gene>
    <name evidence="2 4" type="ORF">BDZ99DRAFT_474425</name>
</gene>
<reference evidence="2 4" key="1">
    <citation type="journal article" date="2020" name="Stud. Mycol.">
        <title>101 Dothideomycetes genomes: a test case for predicting lifestyles and emergence of pathogens.</title>
        <authorList>
            <person name="Haridas S."/>
            <person name="Albert R."/>
            <person name="Binder M."/>
            <person name="Bloem J."/>
            <person name="Labutti K."/>
            <person name="Salamov A."/>
            <person name="Andreopoulos B."/>
            <person name="Baker S."/>
            <person name="Barry K."/>
            <person name="Bills G."/>
            <person name="Bluhm B."/>
            <person name="Cannon C."/>
            <person name="Castanera R."/>
            <person name="Culley D."/>
            <person name="Daum C."/>
            <person name="Ezra D."/>
            <person name="Gonzalez J."/>
            <person name="Henrissat B."/>
            <person name="Kuo A."/>
            <person name="Liang C."/>
            <person name="Lipzen A."/>
            <person name="Lutzoni F."/>
            <person name="Magnuson J."/>
            <person name="Mondo S."/>
            <person name="Nolan M."/>
            <person name="Ohm R."/>
            <person name="Pangilinan J."/>
            <person name="Park H.-J."/>
            <person name="Ramirez L."/>
            <person name="Alfaro M."/>
            <person name="Sun H."/>
            <person name="Tritt A."/>
            <person name="Yoshinaga Y."/>
            <person name="Zwiers L.-H."/>
            <person name="Turgeon B."/>
            <person name="Goodwin S."/>
            <person name="Spatafora J."/>
            <person name="Crous P."/>
            <person name="Grigoriev I."/>
        </authorList>
    </citation>
    <scope>NUCLEOTIDE SEQUENCE</scope>
    <source>
        <strain evidence="2 4">CBS 304.34</strain>
    </source>
</reference>
<sequence length="527" mass="59659">MPTHHFDQPVTFRILLWQALNLLRQCMQALRSWLALQRSSTHLRAFDHQDLKLRRLCNFSFLHEPRIIDQRALNLLRLQTEASDTPPTFARLAISTSPAEIRDQQRRMDYLSESTEAGPSAAAPAPRALRSNWCRDVDVHRKDSAKLEGATFIPLDQISIISVHEPNAPPAQAIATTRLTIYNTGSLHQRNFGHGIIVDKRGEIIGCWRKEQLASPEPKGKWRADPTQYQPREVALHNALQNPYGFSIRVDILASNGPTYNGPQAREARSQRLLRPRASGSGAALPSSWQNDPITQAVLQHVNVATQTRADKLREMFDMEPPLPLLLPAHSNTSSPLSSPPASDAEEDALDTDDEQPEWVLMSELLPTLKEGDVWSRAQMTMIARHRAGLKDDKAITFPHIDDVDFTQAYWRRAVNMWYTQNLRRLGSSRRKPHELWQEDEKAWVRAHINALVRQKVADGGRLDTAFKRLGWEGVAVAFAAQFPDRTVRTAAGLLGMFTRRRYAEEIRAEMEEEEVEKGASKSAKGE</sequence>
<dbReference type="RefSeq" id="XP_033579179.1">
    <property type="nucleotide sequence ID" value="XM_033721904.1"/>
</dbReference>
<feature type="compositionally biased region" description="Low complexity" evidence="1">
    <location>
        <begin position="328"/>
        <end position="343"/>
    </location>
</feature>
<reference evidence="4" key="3">
    <citation type="submission" date="2025-04" db="UniProtKB">
        <authorList>
            <consortium name="RefSeq"/>
        </authorList>
    </citation>
    <scope>IDENTIFICATION</scope>
    <source>
        <strain evidence="4">CBS 304.34</strain>
    </source>
</reference>
<dbReference type="Proteomes" id="UP000504636">
    <property type="component" value="Unplaced"/>
</dbReference>
<feature type="compositionally biased region" description="Acidic residues" evidence="1">
    <location>
        <begin position="344"/>
        <end position="354"/>
    </location>
</feature>
<proteinExistence type="predicted"/>
<organism evidence="2">
    <name type="scientific">Mytilinidion resinicola</name>
    <dbReference type="NCBI Taxonomy" id="574789"/>
    <lineage>
        <taxon>Eukaryota</taxon>
        <taxon>Fungi</taxon>
        <taxon>Dikarya</taxon>
        <taxon>Ascomycota</taxon>
        <taxon>Pezizomycotina</taxon>
        <taxon>Dothideomycetes</taxon>
        <taxon>Pleosporomycetidae</taxon>
        <taxon>Mytilinidiales</taxon>
        <taxon>Mytilinidiaceae</taxon>
        <taxon>Mytilinidion</taxon>
    </lineage>
</organism>
<evidence type="ECO:0000313" key="3">
    <source>
        <dbReference type="Proteomes" id="UP000504636"/>
    </source>
</evidence>